<sequence>MFLSMGKKLSLGFPVSMSHLFFDNLSEKLNSLMLTGVCER</sequence>
<name>A0A9W6GKV8_9FUSO</name>
<comment type="caution">
    <text evidence="1">The sequence shown here is derived from an EMBL/GenBank/DDBJ whole genome shotgun (WGS) entry which is preliminary data.</text>
</comment>
<protein>
    <submittedName>
        <fullName evidence="1">Uncharacterized protein</fullName>
    </submittedName>
</protein>
<reference evidence="1" key="1">
    <citation type="submission" date="2022-12" db="EMBL/GenBank/DDBJ databases">
        <title>Reference genome sequencing for broad-spectrum identification of bacterial and archaeal isolates by mass spectrometry.</title>
        <authorList>
            <person name="Sekiguchi Y."/>
            <person name="Tourlousse D.M."/>
        </authorList>
    </citation>
    <scope>NUCLEOTIDE SEQUENCE</scope>
    <source>
        <strain evidence="1">10succ1</strain>
    </source>
</reference>
<proteinExistence type="predicted"/>
<evidence type="ECO:0000313" key="1">
    <source>
        <dbReference type="EMBL" id="GLI56035.1"/>
    </source>
</evidence>
<keyword evidence="2" id="KW-1185">Reference proteome</keyword>
<evidence type="ECO:0000313" key="2">
    <source>
        <dbReference type="Proteomes" id="UP001144471"/>
    </source>
</evidence>
<organism evidence="1 2">
    <name type="scientific">Propionigenium maris DSM 9537</name>
    <dbReference type="NCBI Taxonomy" id="1123000"/>
    <lineage>
        <taxon>Bacteria</taxon>
        <taxon>Fusobacteriati</taxon>
        <taxon>Fusobacteriota</taxon>
        <taxon>Fusobacteriia</taxon>
        <taxon>Fusobacteriales</taxon>
        <taxon>Fusobacteriaceae</taxon>
        <taxon>Propionigenium</taxon>
    </lineage>
</organism>
<accession>A0A9W6GKV8</accession>
<dbReference type="EMBL" id="BSDY01000006">
    <property type="protein sequence ID" value="GLI56035.1"/>
    <property type="molecule type" value="Genomic_DNA"/>
</dbReference>
<dbReference type="AlphaFoldDB" id="A0A9W6GKV8"/>
<dbReference type="Proteomes" id="UP001144471">
    <property type="component" value="Unassembled WGS sequence"/>
</dbReference>
<gene>
    <name evidence="1" type="ORF">PM10SUCC1_15490</name>
</gene>